<dbReference type="InterPro" id="IPR011006">
    <property type="entry name" value="CheY-like_superfamily"/>
</dbReference>
<dbReference type="RefSeq" id="WP_012813464.1">
    <property type="nucleotide sequence ID" value="NC_013216.1"/>
</dbReference>
<dbReference type="PROSITE" id="PS00688">
    <property type="entry name" value="SIGMA54_INTERACT_3"/>
    <property type="match status" value="1"/>
</dbReference>
<feature type="domain" description="Response regulatory" evidence="10">
    <location>
        <begin position="2"/>
        <end position="118"/>
    </location>
</feature>
<dbReference type="Gene3D" id="3.40.50.300">
    <property type="entry name" value="P-loop containing nucleotide triphosphate hydrolases"/>
    <property type="match status" value="1"/>
</dbReference>
<gene>
    <name evidence="11" type="ordered locus">Dtox_0049</name>
</gene>
<dbReference type="PROSITE" id="PS00675">
    <property type="entry name" value="SIGMA54_INTERACT_1"/>
    <property type="match status" value="1"/>
</dbReference>
<dbReference type="Gene3D" id="3.40.50.2300">
    <property type="match status" value="1"/>
</dbReference>
<dbReference type="Pfam" id="PF25601">
    <property type="entry name" value="AAA_lid_14"/>
    <property type="match status" value="1"/>
</dbReference>
<dbReference type="InterPro" id="IPR025943">
    <property type="entry name" value="Sigma_54_int_dom_ATP-bd_2"/>
</dbReference>
<keyword evidence="12" id="KW-1185">Reference proteome</keyword>
<dbReference type="SUPFAM" id="SSF52540">
    <property type="entry name" value="P-loop containing nucleoside triphosphate hydrolases"/>
    <property type="match status" value="1"/>
</dbReference>
<evidence type="ECO:0000313" key="11">
    <source>
        <dbReference type="EMBL" id="ACV61012.1"/>
    </source>
</evidence>
<keyword evidence="3" id="KW-0067">ATP-binding</keyword>
<dbReference type="InterPro" id="IPR001789">
    <property type="entry name" value="Sig_transdc_resp-reg_receiver"/>
</dbReference>
<keyword evidence="6" id="KW-0804">Transcription</keyword>
<dbReference type="InterPro" id="IPR003593">
    <property type="entry name" value="AAA+_ATPase"/>
</dbReference>
<dbReference type="GO" id="GO:0006355">
    <property type="term" value="P:regulation of DNA-templated transcription"/>
    <property type="evidence" value="ECO:0007669"/>
    <property type="project" value="InterPro"/>
</dbReference>
<dbReference type="PROSITE" id="PS50110">
    <property type="entry name" value="RESPONSE_REGULATORY"/>
    <property type="match status" value="1"/>
</dbReference>
<evidence type="ECO:0000256" key="5">
    <source>
        <dbReference type="ARBA" id="ARBA00023125"/>
    </source>
</evidence>
<dbReference type="STRING" id="485916.Dtox_0049"/>
<dbReference type="SUPFAM" id="SSF52172">
    <property type="entry name" value="CheY-like"/>
    <property type="match status" value="1"/>
</dbReference>
<sequence length="486" mass="55802">MNILLVEDDLDSRLYLGQFLRKLGHRIVESEDGEDALSKFPTGQFNLVISDIRMPKISGLELLQTIVHLPAGRDTDIILFTGHVDVSLAIEALRAGAYDYLLKPINVNELTAVIQRVSERQSLLRENKIANNKFKKEKAASQATQRELELLKTSYVREIKREEVFIFSKKMKQIYTQAENFQLDTSLPILIQGETGTGKEILAKYIHYYHSKNERPFIDINCAAMTSGIFESDLFGYEAGAFTGGLPKGQKGKLDIAQGGTVFFDEIGELSVDLQAKLLRFIEEREFYRVGGLKKIKSNVRIICATNVDIPKQIQQGLFRSDLYYRLNIGHFIIPPLRERPEEILPMANIFLNRLARRRGKRFKNISKKAAKLLITYHWPGNVRELKNAIEWITFTHDDSEVRTEHLDRIIRSASKPAETNNNHSLSGEIAEFKLPRDFFDIETFYNEVVRQALEMHKGNKAKTASYLRMSRHSLYSCLKRMEVDK</sequence>
<evidence type="ECO:0000256" key="6">
    <source>
        <dbReference type="ARBA" id="ARBA00023163"/>
    </source>
</evidence>
<dbReference type="PANTHER" id="PTHR32071:SF57">
    <property type="entry name" value="C4-DICARBOXYLATE TRANSPORT TRANSCRIPTIONAL REGULATORY PROTEIN DCTD"/>
    <property type="match status" value="1"/>
</dbReference>
<evidence type="ECO:0000256" key="2">
    <source>
        <dbReference type="ARBA" id="ARBA00022741"/>
    </source>
</evidence>
<dbReference type="SUPFAM" id="SSF46689">
    <property type="entry name" value="Homeodomain-like"/>
    <property type="match status" value="1"/>
</dbReference>
<dbReference type="Proteomes" id="UP000002217">
    <property type="component" value="Chromosome"/>
</dbReference>
<evidence type="ECO:0000259" key="9">
    <source>
        <dbReference type="PROSITE" id="PS50045"/>
    </source>
</evidence>
<feature type="modified residue" description="4-aspartylphosphate" evidence="8">
    <location>
        <position position="51"/>
    </location>
</feature>
<dbReference type="OrthoDB" id="9803970at2"/>
<dbReference type="AlphaFoldDB" id="C8VVE2"/>
<keyword evidence="5" id="KW-0238">DNA-binding</keyword>
<evidence type="ECO:0000256" key="4">
    <source>
        <dbReference type="ARBA" id="ARBA00023015"/>
    </source>
</evidence>
<dbReference type="PROSITE" id="PS00676">
    <property type="entry name" value="SIGMA54_INTERACT_2"/>
    <property type="match status" value="1"/>
</dbReference>
<dbReference type="KEGG" id="dae:Dtox_0049"/>
<dbReference type="CDD" id="cd00009">
    <property type="entry name" value="AAA"/>
    <property type="match status" value="1"/>
</dbReference>
<evidence type="ECO:0000256" key="7">
    <source>
        <dbReference type="ARBA" id="ARBA00024867"/>
    </source>
</evidence>
<dbReference type="SMART" id="SM00448">
    <property type="entry name" value="REC"/>
    <property type="match status" value="1"/>
</dbReference>
<proteinExistence type="predicted"/>
<dbReference type="InterPro" id="IPR058031">
    <property type="entry name" value="AAA_lid_NorR"/>
</dbReference>
<evidence type="ECO:0000256" key="3">
    <source>
        <dbReference type="ARBA" id="ARBA00022840"/>
    </source>
</evidence>
<evidence type="ECO:0000259" key="10">
    <source>
        <dbReference type="PROSITE" id="PS50110"/>
    </source>
</evidence>
<evidence type="ECO:0000256" key="1">
    <source>
        <dbReference type="ARBA" id="ARBA00018672"/>
    </source>
</evidence>
<feature type="domain" description="Sigma-54 factor interaction" evidence="9">
    <location>
        <begin position="164"/>
        <end position="395"/>
    </location>
</feature>
<dbReference type="eggNOG" id="COG2204">
    <property type="taxonomic scope" value="Bacteria"/>
</dbReference>
<dbReference type="InterPro" id="IPR025662">
    <property type="entry name" value="Sigma_54_int_dom_ATP-bd_1"/>
</dbReference>
<evidence type="ECO:0000313" key="12">
    <source>
        <dbReference type="Proteomes" id="UP000002217"/>
    </source>
</evidence>
<accession>C8VVE2</accession>
<dbReference type="PANTHER" id="PTHR32071">
    <property type="entry name" value="TRANSCRIPTIONAL REGULATORY PROTEIN"/>
    <property type="match status" value="1"/>
</dbReference>
<dbReference type="InterPro" id="IPR025944">
    <property type="entry name" value="Sigma_54_int_dom_CS"/>
</dbReference>
<evidence type="ECO:0000256" key="8">
    <source>
        <dbReference type="PROSITE-ProRule" id="PRU00169"/>
    </source>
</evidence>
<dbReference type="GO" id="GO:0005524">
    <property type="term" value="F:ATP binding"/>
    <property type="evidence" value="ECO:0007669"/>
    <property type="project" value="UniProtKB-KW"/>
</dbReference>
<dbReference type="Gene3D" id="1.10.8.60">
    <property type="match status" value="1"/>
</dbReference>
<dbReference type="SMART" id="SM00382">
    <property type="entry name" value="AAA"/>
    <property type="match status" value="1"/>
</dbReference>
<dbReference type="Gene3D" id="1.10.10.60">
    <property type="entry name" value="Homeodomain-like"/>
    <property type="match status" value="1"/>
</dbReference>
<organism evidence="11 12">
    <name type="scientific">Desulfofarcimen acetoxidans (strain ATCC 49208 / DSM 771 / KCTC 5769 / VKM B-1644 / 5575)</name>
    <name type="common">Desulfotomaculum acetoxidans</name>
    <dbReference type="NCBI Taxonomy" id="485916"/>
    <lineage>
        <taxon>Bacteria</taxon>
        <taxon>Bacillati</taxon>
        <taxon>Bacillota</taxon>
        <taxon>Clostridia</taxon>
        <taxon>Eubacteriales</taxon>
        <taxon>Peptococcaceae</taxon>
        <taxon>Desulfofarcimen</taxon>
    </lineage>
</organism>
<name>C8VVE2_DESAS</name>
<dbReference type="InterPro" id="IPR027417">
    <property type="entry name" value="P-loop_NTPase"/>
</dbReference>
<dbReference type="Pfam" id="PF00158">
    <property type="entry name" value="Sigma54_activat"/>
    <property type="match status" value="1"/>
</dbReference>
<dbReference type="Pfam" id="PF02954">
    <property type="entry name" value="HTH_8"/>
    <property type="match status" value="1"/>
</dbReference>
<dbReference type="Pfam" id="PF00072">
    <property type="entry name" value="Response_reg"/>
    <property type="match status" value="1"/>
</dbReference>
<dbReference type="InterPro" id="IPR002197">
    <property type="entry name" value="HTH_Fis"/>
</dbReference>
<keyword evidence="2" id="KW-0547">Nucleotide-binding</keyword>
<dbReference type="PROSITE" id="PS50045">
    <property type="entry name" value="SIGMA54_INTERACT_4"/>
    <property type="match status" value="1"/>
</dbReference>
<dbReference type="InterPro" id="IPR002078">
    <property type="entry name" value="Sigma_54_int"/>
</dbReference>
<dbReference type="GO" id="GO:0000160">
    <property type="term" value="P:phosphorelay signal transduction system"/>
    <property type="evidence" value="ECO:0007669"/>
    <property type="project" value="InterPro"/>
</dbReference>
<dbReference type="GO" id="GO:0043565">
    <property type="term" value="F:sequence-specific DNA binding"/>
    <property type="evidence" value="ECO:0007669"/>
    <property type="project" value="InterPro"/>
</dbReference>
<comment type="function">
    <text evidence="7">May play the central regulatory role in sporulation. It may be an element of the effector pathway responsible for the activation of sporulation genes in response to nutritional stress. Spo0A may act in concert with spo0H (a sigma factor) to control the expression of some genes that are critical to the sporulation process.</text>
</comment>
<dbReference type="FunFam" id="3.40.50.300:FF:000006">
    <property type="entry name" value="DNA-binding transcriptional regulator NtrC"/>
    <property type="match status" value="1"/>
</dbReference>
<dbReference type="HOGENOM" id="CLU_000445_0_6_9"/>
<dbReference type="EMBL" id="CP001720">
    <property type="protein sequence ID" value="ACV61012.1"/>
    <property type="molecule type" value="Genomic_DNA"/>
</dbReference>
<keyword evidence="4" id="KW-0805">Transcription regulation</keyword>
<dbReference type="InterPro" id="IPR009057">
    <property type="entry name" value="Homeodomain-like_sf"/>
</dbReference>
<reference evidence="11 12" key="1">
    <citation type="journal article" date="2009" name="Stand. Genomic Sci.">
        <title>Complete genome sequence of Desulfotomaculum acetoxidans type strain (5575).</title>
        <authorList>
            <person name="Spring S."/>
            <person name="Lapidus A."/>
            <person name="Schroder M."/>
            <person name="Gleim D."/>
            <person name="Sims D."/>
            <person name="Meincke L."/>
            <person name="Glavina Del Rio T."/>
            <person name="Tice H."/>
            <person name="Copeland A."/>
            <person name="Cheng J.F."/>
            <person name="Lucas S."/>
            <person name="Chen F."/>
            <person name="Nolan M."/>
            <person name="Bruce D."/>
            <person name="Goodwin L."/>
            <person name="Pitluck S."/>
            <person name="Ivanova N."/>
            <person name="Mavromatis K."/>
            <person name="Mikhailova N."/>
            <person name="Pati A."/>
            <person name="Chen A."/>
            <person name="Palaniappan K."/>
            <person name="Land M."/>
            <person name="Hauser L."/>
            <person name="Chang Y.J."/>
            <person name="Jeffries C.D."/>
            <person name="Chain P."/>
            <person name="Saunders E."/>
            <person name="Brettin T."/>
            <person name="Detter J.C."/>
            <person name="Goker M."/>
            <person name="Bristow J."/>
            <person name="Eisen J.A."/>
            <person name="Markowitz V."/>
            <person name="Hugenholtz P."/>
            <person name="Kyrpides N.C."/>
            <person name="Klenk H.P."/>
            <person name="Han C."/>
        </authorList>
    </citation>
    <scope>NUCLEOTIDE SEQUENCE [LARGE SCALE GENOMIC DNA]</scope>
    <source>
        <strain evidence="12">ATCC 49208 / DSM 771 / VKM B-1644</strain>
    </source>
</reference>
<protein>
    <recommendedName>
        <fullName evidence="1">Stage 0 sporulation protein A homolog</fullName>
    </recommendedName>
</protein>
<keyword evidence="8" id="KW-0597">Phosphoprotein</keyword>
<dbReference type="PRINTS" id="PR01590">
    <property type="entry name" value="HTHFIS"/>
</dbReference>